<dbReference type="EMBL" id="BEYU01000048">
    <property type="protein sequence ID" value="GBG28755.1"/>
    <property type="molecule type" value="Genomic_DNA"/>
</dbReference>
<accession>A0A2R5GDW3</accession>
<protein>
    <submittedName>
        <fullName evidence="2">Uncharacterized protein</fullName>
    </submittedName>
</protein>
<keyword evidence="3" id="KW-1185">Reference proteome</keyword>
<feature type="coiled-coil region" evidence="1">
    <location>
        <begin position="5"/>
        <end position="46"/>
    </location>
</feature>
<reference evidence="2 3" key="1">
    <citation type="submission" date="2017-12" db="EMBL/GenBank/DDBJ databases">
        <title>Sequencing, de novo assembly and annotation of complete genome of a new Thraustochytrid species, strain FCC1311.</title>
        <authorList>
            <person name="Sedici K."/>
            <person name="Godart F."/>
            <person name="Aiese Cigliano R."/>
            <person name="Sanseverino W."/>
            <person name="Barakat M."/>
            <person name="Ortet P."/>
            <person name="Marechal E."/>
            <person name="Cagnac O."/>
            <person name="Amato A."/>
        </authorList>
    </citation>
    <scope>NUCLEOTIDE SEQUENCE [LARGE SCALE GENOMIC DNA]</scope>
</reference>
<proteinExistence type="predicted"/>
<gene>
    <name evidence="2" type="ORF">FCC1311_049762</name>
</gene>
<dbReference type="AlphaFoldDB" id="A0A2R5GDW3"/>
<evidence type="ECO:0000313" key="3">
    <source>
        <dbReference type="Proteomes" id="UP000241890"/>
    </source>
</evidence>
<evidence type="ECO:0000313" key="2">
    <source>
        <dbReference type="EMBL" id="GBG28755.1"/>
    </source>
</evidence>
<sequence length="904" mass="98792">MVAMMDRSRERADAASAKLRDAQMEHATLASKIERLEQERDFLSKKGLFTESLADAQNGAADISGTGLAEMSEVAVRMMLPLVDRELASTKKMAETVRSRFASLQNELENCREELNLFGAATRSRTLAYPVQTPASWSLGKVNPQDPMQLQSLRFERPYEVLQLALPGFMATLLDRRESIAESLGAWCSGTSPWAKQGEGEHFRLPIPLLNIAGGSGIGKSRFLEALAAPVQAIDRAWHMQPEHVQKPLMDGQLKWAALQDLAAGDADHGRFIARFRRATGVAVSFRGEYSRDADPEAAPEDALCTRVLHSYFGQGSPFTEFLGQIYTDSLPSLAGAIRIIKSDIAARRPAGEDGATPTIILCVDDILDGAKMQQDALDVMVLAIAEACEQGPTLLPAVACSSQHMLDVAVARSTWATEEILLAPLSRETVAKAVELYHEEKPWQAPRWMHDDGAMEVFAACAGVPKLMSIVAPRLKPHMGSMLDHIKALMTTSRLQREIEDSPLYNVHSPDASLALASALSARKRPFATEEATLRLLRQGLLTGSFDDPFLAPIVPYIWTQLFGLKEPPLGFARLLASFDQVVNVSSEGRAAEEILKKGPPSTKRSMGALIMYLNAASQTSRGLPTSLSDLVLGEDVVPYSAPVETNDGYQAFRTPVRLGLDGLTVVEDFDVPTDAAWEPEPMHAYVLRYASDLQNHVNMLVALPESLGAEDEEAAAADRKNASASSSCVILGVSIRPEVTADPTPRSLARSAYALLNPKGVFFKWAREERFVYCQMRPRANCPGDLQGMYESHKSLMQSAIDPANEFHKLAENDGNTDVWRTPSVVLSFLRSSLLVDERDYVGLFSDTVFAEYGAMDDPSSRVEEISRKGTLFSKLSGEGESGRNARAKGFESAALWACSGQ</sequence>
<dbReference type="Proteomes" id="UP000241890">
    <property type="component" value="Unassembled WGS sequence"/>
</dbReference>
<organism evidence="2 3">
    <name type="scientific">Hondaea fermentalgiana</name>
    <dbReference type="NCBI Taxonomy" id="2315210"/>
    <lineage>
        <taxon>Eukaryota</taxon>
        <taxon>Sar</taxon>
        <taxon>Stramenopiles</taxon>
        <taxon>Bigyra</taxon>
        <taxon>Labyrinthulomycetes</taxon>
        <taxon>Thraustochytrida</taxon>
        <taxon>Thraustochytriidae</taxon>
        <taxon>Hondaea</taxon>
    </lineage>
</organism>
<comment type="caution">
    <text evidence="2">The sequence shown here is derived from an EMBL/GenBank/DDBJ whole genome shotgun (WGS) entry which is preliminary data.</text>
</comment>
<dbReference type="InParanoid" id="A0A2R5GDW3"/>
<evidence type="ECO:0000256" key="1">
    <source>
        <dbReference type="SAM" id="Coils"/>
    </source>
</evidence>
<name>A0A2R5GDW3_9STRA</name>
<keyword evidence="1" id="KW-0175">Coiled coil</keyword>